<dbReference type="Pfam" id="PF01036">
    <property type="entry name" value="Bac_rhodopsin"/>
    <property type="match status" value="1"/>
</dbReference>
<dbReference type="InterPro" id="IPR018229">
    <property type="entry name" value="Rhodopsin_retinal_BS"/>
</dbReference>
<evidence type="ECO:0000256" key="4">
    <source>
        <dbReference type="ARBA" id="ARBA00022606"/>
    </source>
</evidence>
<dbReference type="PANTHER" id="PTHR28286:SF2">
    <property type="entry name" value="BACTERIORHODOPSIN _OPSIN, NOPA (EUROFUNG)"/>
    <property type="match status" value="1"/>
</dbReference>
<dbReference type="GO" id="GO:0007602">
    <property type="term" value="P:phototransduction"/>
    <property type="evidence" value="ECO:0007669"/>
    <property type="project" value="UniProtKB-KW"/>
</dbReference>
<keyword evidence="9 11" id="KW-0472">Membrane</keyword>
<dbReference type="SMART" id="SM01021">
    <property type="entry name" value="Bac_rhodopsin"/>
    <property type="match status" value="1"/>
</dbReference>
<dbReference type="AlphaFoldDB" id="A0A9X2PR63"/>
<protein>
    <submittedName>
        <fullName evidence="12">Bacteriorhodopsin</fullName>
    </submittedName>
</protein>
<evidence type="ECO:0000256" key="3">
    <source>
        <dbReference type="ARBA" id="ARBA00022543"/>
    </source>
</evidence>
<organism evidence="12 13">
    <name type="scientific">Salinibacter ruber</name>
    <dbReference type="NCBI Taxonomy" id="146919"/>
    <lineage>
        <taxon>Bacteria</taxon>
        <taxon>Pseudomonadati</taxon>
        <taxon>Rhodothermota</taxon>
        <taxon>Rhodothermia</taxon>
        <taxon>Rhodothermales</taxon>
        <taxon>Salinibacteraceae</taxon>
        <taxon>Salinibacter</taxon>
    </lineage>
</organism>
<keyword evidence="4" id="KW-0716">Sensory transduction</keyword>
<dbReference type="GO" id="GO:0016020">
    <property type="term" value="C:membrane"/>
    <property type="evidence" value="ECO:0007669"/>
    <property type="project" value="UniProtKB-SubCell"/>
</dbReference>
<sequence>MSFSIPFGLYLGLVGLAGGAAFLFVQGIRADRHPWHHLMAFLVPAVTALSYIAMLFGQGVTVLPTGRVYYWARWADAAFGATVLVLNTALIALPRSSSRRGALLAGLAAANVITMVAGLFAGFSTGPAAQWTWYFVGSGAYTAVLWMLFVRVPMQAQRQGVSSRRRRTFWTLALLLIGVAMLYPVWWIATPLGMGLVDVSTALLVFAVLDVLSKALYGMILVRVVRRIPEDERETSSANRQGRR</sequence>
<dbReference type="InterPro" id="IPR001425">
    <property type="entry name" value="Arc/bac/fun_rhodopsins"/>
</dbReference>
<dbReference type="SUPFAM" id="SSF81321">
    <property type="entry name" value="Family A G protein-coupled receptor-like"/>
    <property type="match status" value="1"/>
</dbReference>
<evidence type="ECO:0000256" key="9">
    <source>
        <dbReference type="ARBA" id="ARBA00023136"/>
    </source>
</evidence>
<reference evidence="12" key="1">
    <citation type="submission" date="2022-08" db="EMBL/GenBank/DDBJ databases">
        <title>Genomic Encyclopedia of Type Strains, Phase V (KMG-V): Genome sequencing to study the core and pangenomes of soil and plant-associated prokaryotes.</title>
        <authorList>
            <person name="Whitman W."/>
        </authorList>
    </citation>
    <scope>NUCLEOTIDE SEQUENCE</scope>
    <source>
        <strain evidence="12">SP3026</strain>
    </source>
</reference>
<name>A0A9X2PR63_9BACT</name>
<evidence type="ECO:0000313" key="13">
    <source>
        <dbReference type="Proteomes" id="UP001155144"/>
    </source>
</evidence>
<comment type="similarity">
    <text evidence="2">Belongs to the archaeal/bacterial/fungal opsin family.</text>
</comment>
<dbReference type="Proteomes" id="UP001155144">
    <property type="component" value="Unassembled WGS sequence"/>
</dbReference>
<dbReference type="GO" id="GO:0005216">
    <property type="term" value="F:monoatomic ion channel activity"/>
    <property type="evidence" value="ECO:0007669"/>
    <property type="project" value="InterPro"/>
</dbReference>
<evidence type="ECO:0000256" key="11">
    <source>
        <dbReference type="SAM" id="Phobius"/>
    </source>
</evidence>
<keyword evidence="7 11" id="KW-1133">Transmembrane helix</keyword>
<evidence type="ECO:0000256" key="1">
    <source>
        <dbReference type="ARBA" id="ARBA00004141"/>
    </source>
</evidence>
<dbReference type="PANTHER" id="PTHR28286">
    <property type="match status" value="1"/>
</dbReference>
<dbReference type="RefSeq" id="WP_118831814.1">
    <property type="nucleotide sequence ID" value="NZ_CALTSD010000033.1"/>
</dbReference>
<dbReference type="PRINTS" id="PR00251">
    <property type="entry name" value="BACTRLOPSIN"/>
</dbReference>
<feature type="transmembrane region" description="Helical" evidence="11">
    <location>
        <begin position="102"/>
        <end position="125"/>
    </location>
</feature>
<keyword evidence="6" id="KW-0681">Retinal protein</keyword>
<proteinExistence type="inferred from homology"/>
<evidence type="ECO:0000256" key="5">
    <source>
        <dbReference type="ARBA" id="ARBA00022692"/>
    </source>
</evidence>
<feature type="transmembrane region" description="Helical" evidence="11">
    <location>
        <begin position="131"/>
        <end position="149"/>
    </location>
</feature>
<feature type="transmembrane region" description="Helical" evidence="11">
    <location>
        <begin position="201"/>
        <end position="225"/>
    </location>
</feature>
<keyword evidence="8" id="KW-0157">Chromophore</keyword>
<evidence type="ECO:0000256" key="10">
    <source>
        <dbReference type="ARBA" id="ARBA00023170"/>
    </source>
</evidence>
<evidence type="ECO:0000256" key="2">
    <source>
        <dbReference type="ARBA" id="ARBA00008130"/>
    </source>
</evidence>
<keyword evidence="5 11" id="KW-0812">Transmembrane</keyword>
<evidence type="ECO:0000313" key="12">
    <source>
        <dbReference type="EMBL" id="MCS4122385.1"/>
    </source>
</evidence>
<comment type="caution">
    <text evidence="12">The sequence shown here is derived from an EMBL/GenBank/DDBJ whole genome shotgun (WGS) entry which is preliminary data.</text>
</comment>
<feature type="transmembrane region" description="Helical" evidence="11">
    <location>
        <begin position="169"/>
        <end position="189"/>
    </location>
</feature>
<accession>A0A9X2PR63</accession>
<feature type="transmembrane region" description="Helical" evidence="11">
    <location>
        <begin position="68"/>
        <end position="90"/>
    </location>
</feature>
<dbReference type="PROSITE" id="PS00327">
    <property type="entry name" value="BACTERIAL_OPSIN_RET"/>
    <property type="match status" value="1"/>
</dbReference>
<gene>
    <name evidence="12" type="ORF">GGP45_002745</name>
</gene>
<keyword evidence="3" id="KW-0600">Photoreceptor protein</keyword>
<evidence type="ECO:0000256" key="6">
    <source>
        <dbReference type="ARBA" id="ARBA00022925"/>
    </source>
</evidence>
<dbReference type="Gene3D" id="1.20.1070.10">
    <property type="entry name" value="Rhodopsin 7-helix transmembrane proteins"/>
    <property type="match status" value="1"/>
</dbReference>
<dbReference type="EMBL" id="JANUBL010000005">
    <property type="protein sequence ID" value="MCS4122385.1"/>
    <property type="molecule type" value="Genomic_DNA"/>
</dbReference>
<feature type="transmembrane region" description="Helical" evidence="11">
    <location>
        <begin position="6"/>
        <end position="25"/>
    </location>
</feature>
<evidence type="ECO:0000256" key="7">
    <source>
        <dbReference type="ARBA" id="ARBA00022989"/>
    </source>
</evidence>
<comment type="subcellular location">
    <subcellularLocation>
        <location evidence="1">Membrane</location>
        <topology evidence="1">Multi-pass membrane protein</topology>
    </subcellularLocation>
</comment>
<dbReference type="GO" id="GO:0009881">
    <property type="term" value="F:photoreceptor activity"/>
    <property type="evidence" value="ECO:0007669"/>
    <property type="project" value="UniProtKB-KW"/>
</dbReference>
<feature type="transmembrane region" description="Helical" evidence="11">
    <location>
        <begin position="37"/>
        <end position="56"/>
    </location>
</feature>
<keyword evidence="10" id="KW-0675">Receptor</keyword>
<evidence type="ECO:0000256" key="8">
    <source>
        <dbReference type="ARBA" id="ARBA00022991"/>
    </source>
</evidence>